<dbReference type="RefSeq" id="WP_135622401.1">
    <property type="nucleotide sequence ID" value="NZ_RQGD01000014.1"/>
</dbReference>
<sequence>MATDFKSEVLAPGSFFCERELTALSETLRQSLAKRESKAVAVEPIGCARQWPGRRFKSEDSILADDCETAMFVSVSGTTTSETTP</sequence>
<gene>
    <name evidence="1" type="ORF">EHQ58_04330</name>
</gene>
<evidence type="ECO:0000313" key="2">
    <source>
        <dbReference type="Proteomes" id="UP000297693"/>
    </source>
</evidence>
<protein>
    <submittedName>
        <fullName evidence="1">Uncharacterized protein</fullName>
    </submittedName>
</protein>
<evidence type="ECO:0000313" key="1">
    <source>
        <dbReference type="EMBL" id="TGL61847.1"/>
    </source>
</evidence>
<dbReference type="Proteomes" id="UP000297693">
    <property type="component" value="Unassembled WGS sequence"/>
</dbReference>
<reference evidence="1" key="1">
    <citation type="journal article" date="2019" name="PLoS Negl. Trop. Dis.">
        <title>Revisiting the worldwide diversity of Leptospira species in the environment.</title>
        <authorList>
            <person name="Vincent A.T."/>
            <person name="Schiettekatte O."/>
            <person name="Bourhy P."/>
            <person name="Veyrier F.J."/>
            <person name="Picardeau M."/>
        </authorList>
    </citation>
    <scope>NUCLEOTIDE SEQUENCE [LARGE SCALE GENOMIC DNA]</scope>
    <source>
        <strain evidence="1">201702476</strain>
    </source>
</reference>
<dbReference type="AlphaFoldDB" id="A0A4R9K847"/>
<comment type="caution">
    <text evidence="1">The sequence shown here is derived from an EMBL/GenBank/DDBJ whole genome shotgun (WGS) entry which is preliminary data.</text>
</comment>
<dbReference type="EMBL" id="RQGD01000014">
    <property type="protein sequence ID" value="TGL61847.1"/>
    <property type="molecule type" value="Genomic_DNA"/>
</dbReference>
<accession>A0A4R9K847</accession>
<proteinExistence type="predicted"/>
<name>A0A4R9K847_9LEPT</name>
<organism evidence="1 2">
    <name type="scientific">Leptospira ognonensis</name>
    <dbReference type="NCBI Taxonomy" id="2484945"/>
    <lineage>
        <taxon>Bacteria</taxon>
        <taxon>Pseudomonadati</taxon>
        <taxon>Spirochaetota</taxon>
        <taxon>Spirochaetia</taxon>
        <taxon>Leptospirales</taxon>
        <taxon>Leptospiraceae</taxon>
        <taxon>Leptospira</taxon>
    </lineage>
</organism>
<keyword evidence="2" id="KW-1185">Reference proteome</keyword>